<keyword evidence="2" id="KW-1185">Reference proteome</keyword>
<name>A0A4R8IJZ4_9GAMM</name>
<protein>
    <submittedName>
        <fullName evidence="1">Uncharacterized protein</fullName>
    </submittedName>
</protein>
<evidence type="ECO:0000313" key="1">
    <source>
        <dbReference type="EMBL" id="TDY01062.1"/>
    </source>
</evidence>
<dbReference type="RefSeq" id="WP_134083686.1">
    <property type="nucleotide sequence ID" value="NZ_SOQX01000004.1"/>
</dbReference>
<dbReference type="Proteomes" id="UP000294914">
    <property type="component" value="Unassembled WGS sequence"/>
</dbReference>
<dbReference type="AlphaFoldDB" id="A0A4R8IJZ4"/>
<comment type="caution">
    <text evidence="1">The sequence shown here is derived from an EMBL/GenBank/DDBJ whole genome shotgun (WGS) entry which is preliminary data.</text>
</comment>
<gene>
    <name evidence="1" type="ORF">EDC23_1808</name>
</gene>
<dbReference type="EMBL" id="SOQX01000004">
    <property type="protein sequence ID" value="TDY01062.1"/>
    <property type="molecule type" value="Genomic_DNA"/>
</dbReference>
<evidence type="ECO:0000313" key="2">
    <source>
        <dbReference type="Proteomes" id="UP000294914"/>
    </source>
</evidence>
<organism evidence="1 2">
    <name type="scientific">Thiohalophilus thiocyanatoxydans</name>
    <dbReference type="NCBI Taxonomy" id="381308"/>
    <lineage>
        <taxon>Bacteria</taxon>
        <taxon>Pseudomonadati</taxon>
        <taxon>Pseudomonadota</taxon>
        <taxon>Gammaproteobacteria</taxon>
        <taxon>Thiohalomonadales</taxon>
        <taxon>Thiohalophilaceae</taxon>
        <taxon>Thiohalophilus</taxon>
    </lineage>
</organism>
<dbReference type="OrthoDB" id="7062897at2"/>
<proteinExistence type="predicted"/>
<accession>A0A4R8IJZ4</accession>
<sequence>MEGISDIAIVGIDENRPPRLLKGPYINLYFRLSHAAPKAWCDDFNQLMAKKTYAAKIKPDVGLFIETWVRKPEEVEPSLEELKKTVKLCSERYIKRIEAELNAAGHDHGSLDDEGEQGRLNRIVAGLNFDTPEK</sequence>
<reference evidence="1 2" key="1">
    <citation type="submission" date="2019-03" db="EMBL/GenBank/DDBJ databases">
        <title>Genomic Encyclopedia of Type Strains, Phase IV (KMG-IV): sequencing the most valuable type-strain genomes for metagenomic binning, comparative biology and taxonomic classification.</title>
        <authorList>
            <person name="Goeker M."/>
        </authorList>
    </citation>
    <scope>NUCLEOTIDE SEQUENCE [LARGE SCALE GENOMIC DNA]</scope>
    <source>
        <strain evidence="1 2">DSM 16326</strain>
    </source>
</reference>